<name>A0A0V1FGT9_TRIPS</name>
<evidence type="ECO:0000313" key="2">
    <source>
        <dbReference type="EMBL" id="KRY85180.1"/>
    </source>
</evidence>
<keyword evidence="1" id="KW-1133">Transmembrane helix</keyword>
<keyword evidence="3" id="KW-1185">Reference proteome</keyword>
<keyword evidence="1" id="KW-0472">Membrane</keyword>
<dbReference type="AlphaFoldDB" id="A0A0V1FGT9"/>
<organism evidence="2 3">
    <name type="scientific">Trichinella pseudospiralis</name>
    <name type="common">Parasitic roundworm</name>
    <dbReference type="NCBI Taxonomy" id="6337"/>
    <lineage>
        <taxon>Eukaryota</taxon>
        <taxon>Metazoa</taxon>
        <taxon>Ecdysozoa</taxon>
        <taxon>Nematoda</taxon>
        <taxon>Enoplea</taxon>
        <taxon>Dorylaimia</taxon>
        <taxon>Trichinellida</taxon>
        <taxon>Trichinellidae</taxon>
        <taxon>Trichinella</taxon>
    </lineage>
</organism>
<proteinExistence type="predicted"/>
<feature type="transmembrane region" description="Helical" evidence="1">
    <location>
        <begin position="117"/>
        <end position="135"/>
    </location>
</feature>
<protein>
    <submittedName>
        <fullName evidence="2">Uncharacterized protein</fullName>
    </submittedName>
</protein>
<comment type="caution">
    <text evidence="2">The sequence shown here is derived from an EMBL/GenBank/DDBJ whole genome shotgun (WGS) entry which is preliminary data.</text>
</comment>
<feature type="transmembrane region" description="Helical" evidence="1">
    <location>
        <begin position="142"/>
        <end position="167"/>
    </location>
</feature>
<sequence>MLTNFFCGFRYYGRTKIYNEEISKEKKLRYFGFKEIRIRSLLCLFLTVVSSLQCTASRVRQLNPFFEVHICKFVCHTFICSTSALRLMIRILIQVLFYSLPGFSFQTATHPATVFDLHFILNIMLIGLIYFATLIDTVQVRWSLFAALMLFTFAVVVVMFTLTVGLLQCSNSALLSVFFHLPRSGIV</sequence>
<dbReference type="Proteomes" id="UP000054995">
    <property type="component" value="Unassembled WGS sequence"/>
</dbReference>
<keyword evidence="1" id="KW-0812">Transmembrane</keyword>
<dbReference type="EMBL" id="JYDT01000096">
    <property type="protein sequence ID" value="KRY85180.1"/>
    <property type="molecule type" value="Genomic_DNA"/>
</dbReference>
<evidence type="ECO:0000313" key="3">
    <source>
        <dbReference type="Proteomes" id="UP000054995"/>
    </source>
</evidence>
<gene>
    <name evidence="2" type="ORF">T4D_13256</name>
</gene>
<reference evidence="2 3" key="1">
    <citation type="submission" date="2015-01" db="EMBL/GenBank/DDBJ databases">
        <title>Evolution of Trichinella species and genotypes.</title>
        <authorList>
            <person name="Korhonen P.K."/>
            <person name="Edoardo P."/>
            <person name="Giuseppe L.R."/>
            <person name="Gasser R.B."/>
        </authorList>
    </citation>
    <scope>NUCLEOTIDE SEQUENCE [LARGE SCALE GENOMIC DNA]</scope>
    <source>
        <strain evidence="2">ISS470</strain>
    </source>
</reference>
<accession>A0A0V1FGT9</accession>
<evidence type="ECO:0000256" key="1">
    <source>
        <dbReference type="SAM" id="Phobius"/>
    </source>
</evidence>